<feature type="region of interest" description="Disordered" evidence="1">
    <location>
        <begin position="255"/>
        <end position="277"/>
    </location>
</feature>
<dbReference type="RefSeq" id="XP_008463308.1">
    <property type="nucleotide sequence ID" value="XM_008465086.3"/>
</dbReference>
<feature type="compositionally biased region" description="Low complexity" evidence="1">
    <location>
        <begin position="255"/>
        <end position="268"/>
    </location>
</feature>
<dbReference type="Proteomes" id="UP001652600">
    <property type="component" value="Chromosome 8"/>
</dbReference>
<keyword evidence="2" id="KW-0812">Transmembrane</keyword>
<reference evidence="4" key="1">
    <citation type="submission" date="2025-08" db="UniProtKB">
        <authorList>
            <consortium name="RefSeq"/>
        </authorList>
    </citation>
    <scope>IDENTIFICATION</scope>
    <source>
        <tissue evidence="4">Stem</tissue>
    </source>
</reference>
<dbReference type="GeneID" id="103501496"/>
<keyword evidence="3" id="KW-1185">Reference proteome</keyword>
<proteinExistence type="predicted"/>
<gene>
    <name evidence="4" type="primary">LOC103501496</name>
</gene>
<keyword evidence="2" id="KW-0472">Membrane</keyword>
<name>A0A1S3CIW8_CUCME</name>
<dbReference type="OrthoDB" id="777328at2759"/>
<evidence type="ECO:0000256" key="1">
    <source>
        <dbReference type="SAM" id="MobiDB-lite"/>
    </source>
</evidence>
<evidence type="ECO:0000313" key="3">
    <source>
        <dbReference type="Proteomes" id="UP001652600"/>
    </source>
</evidence>
<dbReference type="AlphaFoldDB" id="A0A1S3CIW8"/>
<evidence type="ECO:0000256" key="2">
    <source>
        <dbReference type="SAM" id="Phobius"/>
    </source>
</evidence>
<dbReference type="KEGG" id="cmo:103501496"/>
<dbReference type="InterPro" id="IPR038971">
    <property type="entry name" value="SMR11/SMR16"/>
</dbReference>
<dbReference type="InParanoid" id="A0A1S3CIW8"/>
<feature type="transmembrane region" description="Helical" evidence="2">
    <location>
        <begin position="12"/>
        <end position="29"/>
    </location>
</feature>
<accession>A0A1S3CIW8</accession>
<feature type="region of interest" description="Disordered" evidence="1">
    <location>
        <begin position="114"/>
        <end position="134"/>
    </location>
</feature>
<keyword evidence="2" id="KW-1133">Transmembrane helix</keyword>
<protein>
    <submittedName>
        <fullName evidence="4">Uncharacterized protein LOC103501496</fullName>
    </submittedName>
</protein>
<organism evidence="3 4">
    <name type="scientific">Cucumis melo</name>
    <name type="common">Muskmelon</name>
    <dbReference type="NCBI Taxonomy" id="3656"/>
    <lineage>
        <taxon>Eukaryota</taxon>
        <taxon>Viridiplantae</taxon>
        <taxon>Streptophyta</taxon>
        <taxon>Embryophyta</taxon>
        <taxon>Tracheophyta</taxon>
        <taxon>Spermatophyta</taxon>
        <taxon>Magnoliopsida</taxon>
        <taxon>eudicotyledons</taxon>
        <taxon>Gunneridae</taxon>
        <taxon>Pentapetalae</taxon>
        <taxon>rosids</taxon>
        <taxon>fabids</taxon>
        <taxon>Cucurbitales</taxon>
        <taxon>Cucurbitaceae</taxon>
        <taxon>Benincaseae</taxon>
        <taxon>Cucumis</taxon>
    </lineage>
</organism>
<dbReference type="PANTHER" id="PTHR36310:SF1">
    <property type="entry name" value="CYCLIN-DEPENDENT PROTEIN KINASE INHIBITOR SMR11"/>
    <property type="match status" value="1"/>
</dbReference>
<evidence type="ECO:0000313" key="4">
    <source>
        <dbReference type="RefSeq" id="XP_008463308.1"/>
    </source>
</evidence>
<sequence length="308" mass="33973">MISDLQFHSQKLHFWIPLPISISLYAHFLSWFPSLILLTLKLFSSPTVAVFLFNFRSIPLLSRQGFDLRPVDLTKMDFARCTDESKESENLSTKCCSKVETQLEIVELRVPIEPSTPDADRESGDFPSDSKSPITQVVTSKPLLLTCLDSLGERIEAPLESSDSFDPLCSPRTPKDGVFDPFSPAPAHLALAPISRKYFSGSVGFVPRRLQFGSSSSSLQLVEAEEEQSISDSELLEAVYENLLEVIVSHQAESSLAQPSSSQSDSPDCNTPPTSFLSGVAQTCPAAPVKPSRKLRNLDMGLCRKLEF</sequence>
<dbReference type="PANTHER" id="PTHR36310">
    <property type="entry name" value="CYCLIN-DEPENDENT PROTEIN KINASE INHIBITOR SMR11"/>
    <property type="match status" value="1"/>
</dbReference>
<dbReference type="eggNOG" id="ENOG502RZCV">
    <property type="taxonomic scope" value="Eukaryota"/>
</dbReference>